<name>A0A8J3E5P0_9PROT</name>
<reference evidence="10" key="2">
    <citation type="submission" date="2020-09" db="EMBL/GenBank/DDBJ databases">
        <authorList>
            <person name="Sun Q."/>
            <person name="Zhou Y."/>
        </authorList>
    </citation>
    <scope>NUCLEOTIDE SEQUENCE</scope>
    <source>
        <strain evidence="10">CGMCC 1.15725</strain>
    </source>
</reference>
<keyword evidence="4" id="KW-1003">Cell membrane</keyword>
<dbReference type="Proteomes" id="UP000646365">
    <property type="component" value="Unassembled WGS sequence"/>
</dbReference>
<evidence type="ECO:0000256" key="8">
    <source>
        <dbReference type="SAM" id="Phobius"/>
    </source>
</evidence>
<feature type="transmembrane region" description="Helical" evidence="8">
    <location>
        <begin position="145"/>
        <end position="166"/>
    </location>
</feature>
<evidence type="ECO:0000256" key="3">
    <source>
        <dbReference type="ARBA" id="ARBA00022448"/>
    </source>
</evidence>
<comment type="subcellular location">
    <subcellularLocation>
        <location evidence="1">Cell membrane</location>
        <topology evidence="1">Multi-pass membrane protein</topology>
    </subcellularLocation>
</comment>
<dbReference type="PROSITE" id="PS00216">
    <property type="entry name" value="SUGAR_TRANSPORT_1"/>
    <property type="match status" value="2"/>
</dbReference>
<comment type="similarity">
    <text evidence="2">Belongs to the major facilitator superfamily.</text>
</comment>
<evidence type="ECO:0000313" key="10">
    <source>
        <dbReference type="EMBL" id="GGF34120.1"/>
    </source>
</evidence>
<evidence type="ECO:0000256" key="1">
    <source>
        <dbReference type="ARBA" id="ARBA00004651"/>
    </source>
</evidence>
<evidence type="ECO:0000256" key="5">
    <source>
        <dbReference type="ARBA" id="ARBA00022692"/>
    </source>
</evidence>
<evidence type="ECO:0000256" key="7">
    <source>
        <dbReference type="ARBA" id="ARBA00023136"/>
    </source>
</evidence>
<evidence type="ECO:0000256" key="6">
    <source>
        <dbReference type="ARBA" id="ARBA00022989"/>
    </source>
</evidence>
<feature type="transmembrane region" description="Helical" evidence="8">
    <location>
        <begin position="58"/>
        <end position="78"/>
    </location>
</feature>
<gene>
    <name evidence="10" type="ORF">GCM10011611_45440</name>
</gene>
<feature type="transmembrane region" description="Helical" evidence="8">
    <location>
        <begin position="314"/>
        <end position="338"/>
    </location>
</feature>
<dbReference type="PANTHER" id="PTHR43271:SF1">
    <property type="entry name" value="INNER MEMBRANE TRANSPORT PROTEIN YNFM"/>
    <property type="match status" value="1"/>
</dbReference>
<evidence type="ECO:0000256" key="2">
    <source>
        <dbReference type="ARBA" id="ARBA00008335"/>
    </source>
</evidence>
<evidence type="ECO:0000313" key="11">
    <source>
        <dbReference type="Proteomes" id="UP000646365"/>
    </source>
</evidence>
<feature type="transmembrane region" description="Helical" evidence="8">
    <location>
        <begin position="268"/>
        <end position="285"/>
    </location>
</feature>
<dbReference type="InterPro" id="IPR005829">
    <property type="entry name" value="Sugar_transporter_CS"/>
</dbReference>
<dbReference type="CDD" id="cd17324">
    <property type="entry name" value="MFS_NepI_like"/>
    <property type="match status" value="1"/>
</dbReference>
<protein>
    <submittedName>
        <fullName evidence="10">MFS transporter</fullName>
    </submittedName>
</protein>
<dbReference type="RefSeq" id="WP_189050039.1">
    <property type="nucleotide sequence ID" value="NZ_BMJQ01000012.1"/>
</dbReference>
<dbReference type="SUPFAM" id="SSF103473">
    <property type="entry name" value="MFS general substrate transporter"/>
    <property type="match status" value="1"/>
</dbReference>
<dbReference type="InterPro" id="IPR036259">
    <property type="entry name" value="MFS_trans_sf"/>
</dbReference>
<keyword evidence="11" id="KW-1185">Reference proteome</keyword>
<keyword evidence="5 8" id="KW-0812">Transmembrane</keyword>
<organism evidence="10 11">
    <name type="scientific">Aliidongia dinghuensis</name>
    <dbReference type="NCBI Taxonomy" id="1867774"/>
    <lineage>
        <taxon>Bacteria</taxon>
        <taxon>Pseudomonadati</taxon>
        <taxon>Pseudomonadota</taxon>
        <taxon>Alphaproteobacteria</taxon>
        <taxon>Rhodospirillales</taxon>
        <taxon>Dongiaceae</taxon>
        <taxon>Aliidongia</taxon>
    </lineage>
</organism>
<comment type="caution">
    <text evidence="10">The sequence shown here is derived from an EMBL/GenBank/DDBJ whole genome shotgun (WGS) entry which is preliminary data.</text>
</comment>
<dbReference type="PROSITE" id="PS50850">
    <property type="entry name" value="MFS"/>
    <property type="match status" value="1"/>
</dbReference>
<dbReference type="EMBL" id="BMJQ01000012">
    <property type="protein sequence ID" value="GGF34120.1"/>
    <property type="molecule type" value="Genomic_DNA"/>
</dbReference>
<dbReference type="GO" id="GO:0005886">
    <property type="term" value="C:plasma membrane"/>
    <property type="evidence" value="ECO:0007669"/>
    <property type="project" value="UniProtKB-SubCell"/>
</dbReference>
<proteinExistence type="inferred from homology"/>
<keyword evidence="3" id="KW-0813">Transport</keyword>
<feature type="transmembrane region" description="Helical" evidence="8">
    <location>
        <begin position="178"/>
        <end position="198"/>
    </location>
</feature>
<feature type="transmembrane region" description="Helical" evidence="8">
    <location>
        <begin position="227"/>
        <end position="248"/>
    </location>
</feature>
<feature type="transmembrane region" description="Helical" evidence="8">
    <location>
        <begin position="376"/>
        <end position="396"/>
    </location>
</feature>
<dbReference type="InterPro" id="IPR020846">
    <property type="entry name" value="MFS_dom"/>
</dbReference>
<dbReference type="PANTHER" id="PTHR43271">
    <property type="entry name" value="BLL2771 PROTEIN"/>
    <property type="match status" value="1"/>
</dbReference>
<keyword evidence="6 8" id="KW-1133">Transmembrane helix</keyword>
<feature type="transmembrane region" description="Helical" evidence="8">
    <location>
        <begin position="90"/>
        <end position="109"/>
    </location>
</feature>
<keyword evidence="7 8" id="KW-0472">Membrane</keyword>
<feature type="transmembrane region" description="Helical" evidence="8">
    <location>
        <begin position="26"/>
        <end position="46"/>
    </location>
</feature>
<evidence type="ECO:0000259" key="9">
    <source>
        <dbReference type="PROSITE" id="PS50850"/>
    </source>
</evidence>
<evidence type="ECO:0000256" key="4">
    <source>
        <dbReference type="ARBA" id="ARBA00022475"/>
    </source>
</evidence>
<feature type="domain" description="Major facilitator superfamily (MFS) profile" evidence="9">
    <location>
        <begin position="20"/>
        <end position="406"/>
    </location>
</feature>
<dbReference type="Pfam" id="PF07690">
    <property type="entry name" value="MFS_1"/>
    <property type="match status" value="1"/>
</dbReference>
<dbReference type="InterPro" id="IPR011701">
    <property type="entry name" value="MFS"/>
</dbReference>
<sequence length="408" mass="43375">MSTLPLADGVSTRILGGTAQFRRTNLALFLAGFSIFALLYGVQPLMPVFAQEFHVSPATSSLTISLTTGALAVMMLFAGALSDAIGRKRIMCLSMTLSALLTLGAAFVGDFTQLMVLRLLMGVALSGVPSIAMAYLGEEIDPRSVGLAMGLFIGGSGFGGMVGRVVTGALTDYASWRVALLVLGGAGLVAAVAFWRSLPESRHFIPRSFHPWRLVTGLGEPFAIKGLPWLFAAAFLLMGSFVTLYNYVGFRLMAPPFNLSQTVTGSLFTVYLVGIWASAWIGGLADRYGRRRMLWIAVLILLAGVELTRSHSLAVIVLGIATVTFGFFGGHSIASSWISRRAMTSKAQASSLYLFFYYTGSALVGSYGGVVWSQGGWTGVANLLTLLQVAALLVALRLSFLKPLSVAP</sequence>
<dbReference type="GO" id="GO:0022857">
    <property type="term" value="F:transmembrane transporter activity"/>
    <property type="evidence" value="ECO:0007669"/>
    <property type="project" value="InterPro"/>
</dbReference>
<feature type="transmembrane region" description="Helical" evidence="8">
    <location>
        <begin position="350"/>
        <end position="370"/>
    </location>
</feature>
<reference evidence="10" key="1">
    <citation type="journal article" date="2014" name="Int. J. Syst. Evol. Microbiol.">
        <title>Complete genome sequence of Corynebacterium casei LMG S-19264T (=DSM 44701T), isolated from a smear-ripened cheese.</title>
        <authorList>
            <consortium name="US DOE Joint Genome Institute (JGI-PGF)"/>
            <person name="Walter F."/>
            <person name="Albersmeier A."/>
            <person name="Kalinowski J."/>
            <person name="Ruckert C."/>
        </authorList>
    </citation>
    <scope>NUCLEOTIDE SEQUENCE</scope>
    <source>
        <strain evidence="10">CGMCC 1.15725</strain>
    </source>
</reference>
<dbReference type="AlphaFoldDB" id="A0A8J3E5P0"/>
<accession>A0A8J3E5P0</accession>
<dbReference type="Gene3D" id="1.20.1250.20">
    <property type="entry name" value="MFS general substrate transporter like domains"/>
    <property type="match status" value="1"/>
</dbReference>
<feature type="transmembrane region" description="Helical" evidence="8">
    <location>
        <begin position="115"/>
        <end position="136"/>
    </location>
</feature>